<gene>
    <name evidence="2" type="ORF">PHY01_51580</name>
</gene>
<name>A0A4Y3WVG4_9PSEU</name>
<proteinExistence type="predicted"/>
<feature type="region of interest" description="Disordered" evidence="1">
    <location>
        <begin position="1"/>
        <end position="32"/>
    </location>
</feature>
<evidence type="ECO:0008006" key="4">
    <source>
        <dbReference type="Google" id="ProtNLM"/>
    </source>
</evidence>
<sequence>MRQRHRRGQGEGAPVPPGGGSPEAPRDGNRLGTLQVVTELDPTQPAWAERLRRERQARGWSQTDAVTAMRTFSDVPLPDGLKDQWKRWERGRNRPDEFYRPLIAATFGTVVESIFGENRAPRPPATDEALIMRSGMDTHELVQRIRQSSVNDSTLDALGFTVEQMCCDYASAEPAALITKSREWLTNVTQILDQRLSLPQHRDALDAAGWLTLLIGCLEYDSGQARAAESTRVAALQLGREADNAPVIAWAHEMRAWFALTNGRYREVIEAAQAGQDAAPGRSVAVQLLGQEAKAWARMGNHRHVTRALEKGRVLLDSLPYPERPDNHFVVDPDKFDFYAMDCYRLIGDDKLAEMHATEIIRKTMNPDGTSQSPMRTAEARLTLAVVAARNGELDQALTIADEAFSIDRRSRPSLLMLGTELDDVLRRFYPKESRATDFRATLVAATA</sequence>
<evidence type="ECO:0000313" key="2">
    <source>
        <dbReference type="EMBL" id="GEC22875.1"/>
    </source>
</evidence>
<dbReference type="Gene3D" id="1.25.40.10">
    <property type="entry name" value="Tetratricopeptide repeat domain"/>
    <property type="match status" value="1"/>
</dbReference>
<reference evidence="2 3" key="1">
    <citation type="submission" date="2019-06" db="EMBL/GenBank/DDBJ databases">
        <title>Whole genome shotgun sequence of Pseudonocardia hydrocarbonoxydans NBRC 14498.</title>
        <authorList>
            <person name="Hosoyama A."/>
            <person name="Uohara A."/>
            <person name="Ohji S."/>
            <person name="Ichikawa N."/>
        </authorList>
    </citation>
    <scope>NUCLEOTIDE SEQUENCE [LARGE SCALE GENOMIC DNA]</scope>
    <source>
        <strain evidence="2 3">NBRC 14498</strain>
    </source>
</reference>
<accession>A0A4Y3WVG4</accession>
<organism evidence="2 3">
    <name type="scientific">Pseudonocardia hydrocarbonoxydans</name>
    <dbReference type="NCBI Taxonomy" id="76726"/>
    <lineage>
        <taxon>Bacteria</taxon>
        <taxon>Bacillati</taxon>
        <taxon>Actinomycetota</taxon>
        <taxon>Actinomycetes</taxon>
        <taxon>Pseudonocardiales</taxon>
        <taxon>Pseudonocardiaceae</taxon>
        <taxon>Pseudonocardia</taxon>
    </lineage>
</organism>
<dbReference type="AlphaFoldDB" id="A0A4Y3WVG4"/>
<dbReference type="InterPro" id="IPR001387">
    <property type="entry name" value="Cro/C1-type_HTH"/>
</dbReference>
<dbReference type="EMBL" id="BJNG01000062">
    <property type="protein sequence ID" value="GEC22875.1"/>
    <property type="molecule type" value="Genomic_DNA"/>
</dbReference>
<protein>
    <recommendedName>
        <fullName evidence="4">HTH cro/C1-type domain-containing protein</fullName>
    </recommendedName>
</protein>
<dbReference type="InterPro" id="IPR011990">
    <property type="entry name" value="TPR-like_helical_dom_sf"/>
</dbReference>
<evidence type="ECO:0000256" key="1">
    <source>
        <dbReference type="SAM" id="MobiDB-lite"/>
    </source>
</evidence>
<dbReference type="Proteomes" id="UP000320338">
    <property type="component" value="Unassembled WGS sequence"/>
</dbReference>
<dbReference type="SUPFAM" id="SSF48452">
    <property type="entry name" value="TPR-like"/>
    <property type="match status" value="1"/>
</dbReference>
<evidence type="ECO:0000313" key="3">
    <source>
        <dbReference type="Proteomes" id="UP000320338"/>
    </source>
</evidence>
<dbReference type="CDD" id="cd00093">
    <property type="entry name" value="HTH_XRE"/>
    <property type="match status" value="1"/>
</dbReference>
<comment type="caution">
    <text evidence="2">The sequence shown here is derived from an EMBL/GenBank/DDBJ whole genome shotgun (WGS) entry which is preliminary data.</text>
</comment>
<keyword evidence="3" id="KW-1185">Reference proteome</keyword>